<name>A0A176RWG0_9GAMM</name>
<comment type="caution">
    <text evidence="1">The sequence shown here is derived from an EMBL/GenBank/DDBJ whole genome shotgun (WGS) entry which is preliminary data.</text>
</comment>
<reference evidence="1 2" key="1">
    <citation type="submission" date="2016-05" db="EMBL/GenBank/DDBJ databases">
        <title>Single-cell genome of chain-forming Candidatus Thiomargarita nelsonii and comparison to other large sulfur-oxidizing bacteria.</title>
        <authorList>
            <person name="Winkel M."/>
            <person name="Salman V."/>
            <person name="Woyke T."/>
            <person name="Schulz-Vogt H."/>
            <person name="Richter M."/>
            <person name="Flood B."/>
            <person name="Bailey J."/>
            <person name="Amann R."/>
            <person name="Mussmann M."/>
        </authorList>
    </citation>
    <scope>NUCLEOTIDE SEQUENCE [LARGE SCALE GENOMIC DNA]</scope>
    <source>
        <strain evidence="1 2">THI036</strain>
    </source>
</reference>
<dbReference type="EMBL" id="LUTY01002551">
    <property type="protein sequence ID" value="OAD20101.1"/>
    <property type="molecule type" value="Genomic_DNA"/>
</dbReference>
<keyword evidence="2" id="KW-1185">Reference proteome</keyword>
<protein>
    <submittedName>
        <fullName evidence="1">Uncharacterized protein</fullName>
    </submittedName>
</protein>
<proteinExistence type="predicted"/>
<evidence type="ECO:0000313" key="1">
    <source>
        <dbReference type="EMBL" id="OAD20101.1"/>
    </source>
</evidence>
<dbReference type="AlphaFoldDB" id="A0A176RWG0"/>
<dbReference type="Proteomes" id="UP000076962">
    <property type="component" value="Unassembled WGS sequence"/>
</dbReference>
<accession>A0A176RWG0</accession>
<sequence>MCINYRLFLIFNQRQLRYSLQLTMPFDSENGLFDGECRLFFENVEILFFKFNSLFL</sequence>
<gene>
    <name evidence="1" type="ORF">THIOM_004216</name>
</gene>
<evidence type="ECO:0000313" key="2">
    <source>
        <dbReference type="Proteomes" id="UP000076962"/>
    </source>
</evidence>
<organism evidence="1 2">
    <name type="scientific">Candidatus Thiomargarita nelsonii</name>
    <dbReference type="NCBI Taxonomy" id="1003181"/>
    <lineage>
        <taxon>Bacteria</taxon>
        <taxon>Pseudomonadati</taxon>
        <taxon>Pseudomonadota</taxon>
        <taxon>Gammaproteobacteria</taxon>
        <taxon>Thiotrichales</taxon>
        <taxon>Thiotrichaceae</taxon>
        <taxon>Thiomargarita</taxon>
    </lineage>
</organism>